<proteinExistence type="inferred from homology"/>
<comment type="caution">
    <text evidence="6">The sequence shown here is derived from an EMBL/GenBank/DDBJ whole genome shotgun (WGS) entry which is preliminary data.</text>
</comment>
<comment type="similarity">
    <text evidence="1 4 5">Belongs to the bacterial ribosomal protein bL21 family.</text>
</comment>
<dbReference type="HAMAP" id="MF_01363">
    <property type="entry name" value="Ribosomal_bL21"/>
    <property type="match status" value="1"/>
</dbReference>
<dbReference type="GO" id="GO:0006412">
    <property type="term" value="P:translation"/>
    <property type="evidence" value="ECO:0007669"/>
    <property type="project" value="UniProtKB-UniRule"/>
</dbReference>
<name>A0A1G1Y4D9_9BACT</name>
<evidence type="ECO:0000256" key="3">
    <source>
        <dbReference type="ARBA" id="ARBA00023274"/>
    </source>
</evidence>
<evidence type="ECO:0000256" key="1">
    <source>
        <dbReference type="ARBA" id="ARBA00008563"/>
    </source>
</evidence>
<gene>
    <name evidence="4" type="primary">rplU</name>
    <name evidence="6" type="ORF">A2744_03215</name>
</gene>
<reference evidence="6 7" key="1">
    <citation type="journal article" date="2016" name="Nat. Commun.">
        <title>Thousands of microbial genomes shed light on interconnected biogeochemical processes in an aquifer system.</title>
        <authorList>
            <person name="Anantharaman K."/>
            <person name="Brown C.T."/>
            <person name="Hug L.A."/>
            <person name="Sharon I."/>
            <person name="Castelle C.J."/>
            <person name="Probst A.J."/>
            <person name="Thomas B.C."/>
            <person name="Singh A."/>
            <person name="Wilkins M.J."/>
            <person name="Karaoz U."/>
            <person name="Brodie E.L."/>
            <person name="Williams K.H."/>
            <person name="Hubbard S.S."/>
            <person name="Banfield J.F."/>
        </authorList>
    </citation>
    <scope>NUCLEOTIDE SEQUENCE [LARGE SCALE GENOMIC DNA]</scope>
</reference>
<dbReference type="InterPro" id="IPR028909">
    <property type="entry name" value="bL21-like"/>
</dbReference>
<keyword evidence="4 5" id="KW-0699">rRNA-binding</keyword>
<dbReference type="GO" id="GO:0005840">
    <property type="term" value="C:ribosome"/>
    <property type="evidence" value="ECO:0007669"/>
    <property type="project" value="UniProtKB-KW"/>
</dbReference>
<evidence type="ECO:0000256" key="2">
    <source>
        <dbReference type="ARBA" id="ARBA00022980"/>
    </source>
</evidence>
<dbReference type="Proteomes" id="UP000178240">
    <property type="component" value="Unassembled WGS sequence"/>
</dbReference>
<dbReference type="PANTHER" id="PTHR21349:SF0">
    <property type="entry name" value="LARGE RIBOSOMAL SUBUNIT PROTEIN BL21M"/>
    <property type="match status" value="1"/>
</dbReference>
<keyword evidence="3 4" id="KW-0687">Ribonucleoprotein</keyword>
<evidence type="ECO:0000256" key="4">
    <source>
        <dbReference type="HAMAP-Rule" id="MF_01363"/>
    </source>
</evidence>
<dbReference type="InterPro" id="IPR036164">
    <property type="entry name" value="bL21-like_sf"/>
</dbReference>
<dbReference type="STRING" id="1797535.A2744_03215"/>
<dbReference type="NCBIfam" id="TIGR00061">
    <property type="entry name" value="L21"/>
    <property type="match status" value="1"/>
</dbReference>
<dbReference type="GO" id="GO:0005737">
    <property type="term" value="C:cytoplasm"/>
    <property type="evidence" value="ECO:0007669"/>
    <property type="project" value="UniProtKB-ARBA"/>
</dbReference>
<accession>A0A1G1Y4D9</accession>
<evidence type="ECO:0000256" key="5">
    <source>
        <dbReference type="RuleBase" id="RU000562"/>
    </source>
</evidence>
<protein>
    <recommendedName>
        <fullName evidence="4">Large ribosomal subunit protein bL21</fullName>
    </recommendedName>
</protein>
<dbReference type="Pfam" id="PF00829">
    <property type="entry name" value="Ribosomal_L21p"/>
    <property type="match status" value="1"/>
</dbReference>
<dbReference type="SUPFAM" id="SSF141091">
    <property type="entry name" value="L21p-like"/>
    <property type="match status" value="1"/>
</dbReference>
<evidence type="ECO:0000313" key="6">
    <source>
        <dbReference type="EMBL" id="OGY46437.1"/>
    </source>
</evidence>
<dbReference type="AlphaFoldDB" id="A0A1G1Y4D9"/>
<dbReference type="GO" id="GO:1990904">
    <property type="term" value="C:ribonucleoprotein complex"/>
    <property type="evidence" value="ECO:0007669"/>
    <property type="project" value="UniProtKB-KW"/>
</dbReference>
<organism evidence="6 7">
    <name type="scientific">Candidatus Buchananbacteria bacterium RIFCSPHIGHO2_01_FULL_44_11</name>
    <dbReference type="NCBI Taxonomy" id="1797535"/>
    <lineage>
        <taxon>Bacteria</taxon>
        <taxon>Candidatus Buchananiibacteriota</taxon>
    </lineage>
</organism>
<comment type="function">
    <text evidence="4 5">This protein binds to 23S rRNA in the presence of protein L20.</text>
</comment>
<evidence type="ECO:0000313" key="7">
    <source>
        <dbReference type="Proteomes" id="UP000178240"/>
    </source>
</evidence>
<dbReference type="GO" id="GO:0019843">
    <property type="term" value="F:rRNA binding"/>
    <property type="evidence" value="ECO:0007669"/>
    <property type="project" value="UniProtKB-UniRule"/>
</dbReference>
<keyword evidence="4 5" id="KW-0694">RNA-binding</keyword>
<dbReference type="PANTHER" id="PTHR21349">
    <property type="entry name" value="50S RIBOSOMAL PROTEIN L21"/>
    <property type="match status" value="1"/>
</dbReference>
<dbReference type="InterPro" id="IPR001787">
    <property type="entry name" value="Ribosomal_bL21"/>
</dbReference>
<sequence length="102" mass="11606">MSLAVIKTGGKQYLVKPGDKIKIEKLTGQVGDMVKFDTMLTTDETGQKIEIGKPFLKTQVTGKILKQARADKVMVIKFKSKVRYRRKVGHRQHYTQVQIESI</sequence>
<comment type="subunit">
    <text evidence="4">Part of the 50S ribosomal subunit. Contacts protein L20.</text>
</comment>
<dbReference type="GO" id="GO:0003735">
    <property type="term" value="F:structural constituent of ribosome"/>
    <property type="evidence" value="ECO:0007669"/>
    <property type="project" value="InterPro"/>
</dbReference>
<keyword evidence="2 4" id="KW-0689">Ribosomal protein</keyword>
<dbReference type="EMBL" id="MHIE01000003">
    <property type="protein sequence ID" value="OGY46437.1"/>
    <property type="molecule type" value="Genomic_DNA"/>
</dbReference>